<comment type="similarity">
    <text evidence="1">Belongs to the AfsR/DnrI/RedD regulatory family.</text>
</comment>
<dbReference type="SMART" id="SM01043">
    <property type="entry name" value="BTAD"/>
    <property type="match status" value="1"/>
</dbReference>
<evidence type="ECO:0000256" key="1">
    <source>
        <dbReference type="ARBA" id="ARBA00005820"/>
    </source>
</evidence>
<dbReference type="SMART" id="SM00862">
    <property type="entry name" value="Trans_reg_C"/>
    <property type="match status" value="1"/>
</dbReference>
<evidence type="ECO:0000313" key="7">
    <source>
        <dbReference type="EMBL" id="NKQ58618.1"/>
    </source>
</evidence>
<proteinExistence type="inferred from homology"/>
<dbReference type="Proteomes" id="UP000715441">
    <property type="component" value="Unassembled WGS sequence"/>
</dbReference>
<keyword evidence="8" id="KW-1185">Reference proteome</keyword>
<gene>
    <name evidence="7" type="ORF">HFP15_37815</name>
</gene>
<dbReference type="Gene3D" id="1.10.10.10">
    <property type="entry name" value="Winged helix-like DNA-binding domain superfamily/Winged helix DNA-binding domain"/>
    <property type="match status" value="1"/>
</dbReference>
<dbReference type="CDD" id="cd15831">
    <property type="entry name" value="BTAD"/>
    <property type="match status" value="1"/>
</dbReference>
<dbReference type="InterPro" id="IPR016032">
    <property type="entry name" value="Sig_transdc_resp-reg_C-effctor"/>
</dbReference>
<dbReference type="InterPro" id="IPR011990">
    <property type="entry name" value="TPR-like_helical_dom_sf"/>
</dbReference>
<keyword evidence="3 5" id="KW-0238">DNA-binding</keyword>
<dbReference type="SUPFAM" id="SSF52540">
    <property type="entry name" value="P-loop containing nucleoside triphosphate hydrolases"/>
    <property type="match status" value="1"/>
</dbReference>
<protein>
    <submittedName>
        <fullName evidence="7">AAA family ATPase</fullName>
    </submittedName>
</protein>
<dbReference type="InterPro" id="IPR005158">
    <property type="entry name" value="BTAD"/>
</dbReference>
<dbReference type="Pfam" id="PF00486">
    <property type="entry name" value="Trans_reg_C"/>
    <property type="match status" value="1"/>
</dbReference>
<dbReference type="InterPro" id="IPR036388">
    <property type="entry name" value="WH-like_DNA-bd_sf"/>
</dbReference>
<dbReference type="PANTHER" id="PTHR35807">
    <property type="entry name" value="TRANSCRIPTIONAL REGULATOR REDD-RELATED"/>
    <property type="match status" value="1"/>
</dbReference>
<name>A0ABX1JFQ3_9PSEU</name>
<organism evidence="7 8">
    <name type="scientific">Amycolatopsis acididurans</name>
    <dbReference type="NCBI Taxonomy" id="2724524"/>
    <lineage>
        <taxon>Bacteria</taxon>
        <taxon>Bacillati</taxon>
        <taxon>Actinomycetota</taxon>
        <taxon>Actinomycetes</taxon>
        <taxon>Pseudonocardiales</taxon>
        <taxon>Pseudonocardiaceae</taxon>
        <taxon>Amycolatopsis</taxon>
    </lineage>
</organism>
<dbReference type="RefSeq" id="WP_168522627.1">
    <property type="nucleotide sequence ID" value="NZ_JAAXLS010000061.1"/>
</dbReference>
<evidence type="ECO:0000259" key="6">
    <source>
        <dbReference type="PROSITE" id="PS51755"/>
    </source>
</evidence>
<comment type="caution">
    <text evidence="7">The sequence shown here is derived from an EMBL/GenBank/DDBJ whole genome shotgun (WGS) entry which is preliminary data.</text>
</comment>
<evidence type="ECO:0000256" key="4">
    <source>
        <dbReference type="ARBA" id="ARBA00023163"/>
    </source>
</evidence>
<dbReference type="Pfam" id="PF03704">
    <property type="entry name" value="BTAD"/>
    <property type="match status" value="1"/>
</dbReference>
<feature type="domain" description="OmpR/PhoB-type" evidence="6">
    <location>
        <begin position="1"/>
        <end position="96"/>
    </location>
</feature>
<evidence type="ECO:0000256" key="5">
    <source>
        <dbReference type="PROSITE-ProRule" id="PRU01091"/>
    </source>
</evidence>
<dbReference type="Pfam" id="PF13191">
    <property type="entry name" value="AAA_16"/>
    <property type="match status" value="1"/>
</dbReference>
<dbReference type="InterPro" id="IPR051677">
    <property type="entry name" value="AfsR-DnrI-RedD_regulator"/>
</dbReference>
<reference evidence="7 8" key="1">
    <citation type="submission" date="2020-04" db="EMBL/GenBank/DDBJ databases">
        <title>Novel species.</title>
        <authorList>
            <person name="Teo W.F.A."/>
            <person name="Lipun K."/>
            <person name="Srisuk N."/>
            <person name="Duangmal K."/>
        </authorList>
    </citation>
    <scope>NUCLEOTIDE SEQUENCE [LARGE SCALE GENOMIC DNA]</scope>
    <source>
        <strain evidence="7 8">K13G38</strain>
    </source>
</reference>
<dbReference type="SUPFAM" id="SSF48452">
    <property type="entry name" value="TPR-like"/>
    <property type="match status" value="1"/>
</dbReference>
<feature type="DNA-binding region" description="OmpR/PhoB-type" evidence="5">
    <location>
        <begin position="1"/>
        <end position="96"/>
    </location>
</feature>
<dbReference type="InterPro" id="IPR041664">
    <property type="entry name" value="AAA_16"/>
</dbReference>
<sequence>MRFGVLGPLVAEDAGGPVALPGPRHRAVLARLIVARGRVVPVERIVDDLWERPPERAAGAVQTFVAALRRELEPDRPPRTPARLLITEGRGYALRAESVDAWEFETAVTEAGQLLAKQQAGTALDRVDEALRLWRGPAYAEFDDQAWARAEITRLGELRLLARERRAGALLALGRAAEAVPDLDAHTSGHPWREDAWRLLALALYRAGRQGEALAALRTARQVLADDLGIDPGPALRTLESDILAQTPELLPAEVRTPLVARAPELDRLAEAAAATRARGKLGLALISGDAGAGKTALAEAFAARLGWTTAWGDNPEDAPAAWAWTRILSTLGLHPEPEPAADPAVARFHWHRAVGQALAGAAPLLVVLDDLHWAGEETLALLASVVTDPVAAPVLVIGTYRTSDVAPRLTELLGRVARSEPTRIYLGGLPASAVPVLVRATTGQDIDTTTATAIHRRSGGNPFFVRELARLLDAEGHGALDAVPPGVRDLVRYRVARLPGDAQAVLRQAAVLGTEVDLGILGEESLDALELAAARGFLTEEAPGRFRFAHALVRDTVYEDMSRSRRAHEHTVIGERIQRLRPDDVGALAHHFSLAGDARAAGYARAAAEQAESRFAPHEAARLWRAALTAYDGPDMRVRLDLLMGLVRALAVTGELDQARRHRAEAIAMAEALDEPALTARVIAAFDVPAVWTEHDDPALARRIAEVTERTLAALPPENTVDRGRLLATLALELRSAGGARAREAARESEAIARELDDPALLAFALNARFMQSFGQAGLAPRRARIGTELVELSARHGMVGFEVLGRLILIQARSALADFAAADEQATTADRLGEDYQLPLVGVFTQWYRALRASVRGEDAEPAYRAAAGRLSRTAMSGMDNGLGGFALFCHRLRRGAVSAVDTGAFEPWCRPLRQDTNEEIPESPRDLLYEARTALHAVVALRRGDRPAMERLYADLLPAQDELAGAGSGLLTLAPVATYLGELAAALGRPGAAADHHRRAREIGMR</sequence>
<dbReference type="InterPro" id="IPR001867">
    <property type="entry name" value="OmpR/PhoB-type_DNA-bd"/>
</dbReference>
<accession>A0ABX1JFQ3</accession>
<dbReference type="PANTHER" id="PTHR35807:SF1">
    <property type="entry name" value="TRANSCRIPTIONAL REGULATOR REDD"/>
    <property type="match status" value="1"/>
</dbReference>
<dbReference type="EMBL" id="JAAXLS010000061">
    <property type="protein sequence ID" value="NKQ58618.1"/>
    <property type="molecule type" value="Genomic_DNA"/>
</dbReference>
<evidence type="ECO:0000256" key="3">
    <source>
        <dbReference type="ARBA" id="ARBA00023125"/>
    </source>
</evidence>
<dbReference type="SUPFAM" id="SSF46894">
    <property type="entry name" value="C-terminal effector domain of the bipartite response regulators"/>
    <property type="match status" value="1"/>
</dbReference>
<keyword evidence="4" id="KW-0804">Transcription</keyword>
<keyword evidence="2" id="KW-0805">Transcription regulation</keyword>
<dbReference type="Gene3D" id="1.25.40.10">
    <property type="entry name" value="Tetratricopeptide repeat domain"/>
    <property type="match status" value="1"/>
</dbReference>
<dbReference type="InterPro" id="IPR027417">
    <property type="entry name" value="P-loop_NTPase"/>
</dbReference>
<dbReference type="PROSITE" id="PS51755">
    <property type="entry name" value="OMPR_PHOB"/>
    <property type="match status" value="1"/>
</dbReference>
<evidence type="ECO:0000313" key="8">
    <source>
        <dbReference type="Proteomes" id="UP000715441"/>
    </source>
</evidence>
<evidence type="ECO:0000256" key="2">
    <source>
        <dbReference type="ARBA" id="ARBA00023015"/>
    </source>
</evidence>